<organism evidence="1 2">
    <name type="scientific">Gracilariopsis chorda</name>
    <dbReference type="NCBI Taxonomy" id="448386"/>
    <lineage>
        <taxon>Eukaryota</taxon>
        <taxon>Rhodophyta</taxon>
        <taxon>Florideophyceae</taxon>
        <taxon>Rhodymeniophycidae</taxon>
        <taxon>Gracilariales</taxon>
        <taxon>Gracilariaceae</taxon>
        <taxon>Gracilariopsis</taxon>
    </lineage>
</organism>
<dbReference type="Proteomes" id="UP000247409">
    <property type="component" value="Unassembled WGS sequence"/>
</dbReference>
<dbReference type="AlphaFoldDB" id="A0A2V3IDI3"/>
<proteinExistence type="predicted"/>
<accession>A0A2V3IDI3</accession>
<sequence>MLILVFNQLHELGVFVFAERGPGNGPVLEQVACEFVLAKVVEDWATFNDGFLTILSLQKLQLDKNMFTESD</sequence>
<name>A0A2V3IDI3_9FLOR</name>
<evidence type="ECO:0000313" key="2">
    <source>
        <dbReference type="Proteomes" id="UP000247409"/>
    </source>
</evidence>
<gene>
    <name evidence="1" type="ORF">BWQ96_10152</name>
</gene>
<evidence type="ECO:0000313" key="1">
    <source>
        <dbReference type="EMBL" id="PXF40136.1"/>
    </source>
</evidence>
<dbReference type="EMBL" id="NBIV01000355">
    <property type="protein sequence ID" value="PXF40136.1"/>
    <property type="molecule type" value="Genomic_DNA"/>
</dbReference>
<comment type="caution">
    <text evidence="1">The sequence shown here is derived from an EMBL/GenBank/DDBJ whole genome shotgun (WGS) entry which is preliminary data.</text>
</comment>
<protein>
    <submittedName>
        <fullName evidence="1">Uncharacterized protein</fullName>
    </submittedName>
</protein>
<reference evidence="1 2" key="1">
    <citation type="journal article" date="2018" name="Mol. Biol. Evol.">
        <title>Analysis of the draft genome of the red seaweed Gracilariopsis chorda provides insights into genome size evolution in Rhodophyta.</title>
        <authorList>
            <person name="Lee J."/>
            <person name="Yang E.C."/>
            <person name="Graf L."/>
            <person name="Yang J.H."/>
            <person name="Qiu H."/>
            <person name="Zel Zion U."/>
            <person name="Chan C.X."/>
            <person name="Stephens T.G."/>
            <person name="Weber A.P.M."/>
            <person name="Boo G.H."/>
            <person name="Boo S.M."/>
            <person name="Kim K.M."/>
            <person name="Shin Y."/>
            <person name="Jung M."/>
            <person name="Lee S.J."/>
            <person name="Yim H.S."/>
            <person name="Lee J.H."/>
            <person name="Bhattacharya D."/>
            <person name="Yoon H.S."/>
        </authorList>
    </citation>
    <scope>NUCLEOTIDE SEQUENCE [LARGE SCALE GENOMIC DNA]</scope>
    <source>
        <strain evidence="1 2">SKKU-2015</strain>
        <tissue evidence="1">Whole body</tissue>
    </source>
</reference>
<keyword evidence="2" id="KW-1185">Reference proteome</keyword>